<dbReference type="OMA" id="WSTEHEY"/>
<dbReference type="VEuPathDB" id="AmoebaDB:NAEGRDRAFT_59591"/>
<evidence type="ECO:0000256" key="1">
    <source>
        <dbReference type="SAM" id="MobiDB-lite"/>
    </source>
</evidence>
<dbReference type="InParanoid" id="D2VYG8"/>
<sequence>MISLFIAALFGSNSRNLDKTSNQQLFGYEQQQPVNHHHPPHQQQQPPQQPQQQYYVNNPQPLPPNYQPSIPPPNHRNSIISNNNINNNNNYHLQQQPVNQQPPSSTSNSFKVNNNNYPNVITYPPQQQQANTTNGYPQSQIVDHNQQQQQPFCPPTHHDPNYNAISLERPNLQPIDTDSKPSAPTESFCNGKPSLNETINGNLNFVPTFNEHYQIPPQQESIQFQQNQQTITPPPQQTQPTMQTINMNIAGIPLTLQKPLAQPTGQPNAQPVTMNATVSGGNFNGFGLQPSNNVDITKPFTPISNTQIISTTPGFGQTLCYQQGYNNGIRVNQRVVQTGDQWSTEHEYGTYNVCFRISPKSGEHANNPFSGLVLGVTGIANHKPPAGHTHFIVFNNVQQRIEKRAYPNDCRPAIAGARYMLMESVAIPYNLIASFEVDCVGGRVNKQSLSCVICMLTNGHSIRINQDEMDTVSLSAEKAKWLYQALNYSLAMLKHKQQQQQNNTILSQDNIQNI</sequence>
<evidence type="ECO:0000313" key="3">
    <source>
        <dbReference type="Proteomes" id="UP000006671"/>
    </source>
</evidence>
<feature type="region of interest" description="Disordered" evidence="1">
    <location>
        <begin position="33"/>
        <end position="116"/>
    </location>
</feature>
<protein>
    <submittedName>
        <fullName evidence="2">Predicted protein</fullName>
    </submittedName>
</protein>
<name>D2VYG8_NAEGR</name>
<dbReference type="GeneID" id="8858005"/>
<dbReference type="AlphaFoldDB" id="D2VYG8"/>
<dbReference type="Proteomes" id="UP000006671">
    <property type="component" value="Unassembled WGS sequence"/>
</dbReference>
<dbReference type="RefSeq" id="XP_002670800.1">
    <property type="nucleotide sequence ID" value="XM_002670754.1"/>
</dbReference>
<keyword evidence="3" id="KW-1185">Reference proteome</keyword>
<reference evidence="2 3" key="1">
    <citation type="journal article" date="2010" name="Cell">
        <title>The genome of Naegleria gruberi illuminates early eukaryotic versatility.</title>
        <authorList>
            <person name="Fritz-Laylin L.K."/>
            <person name="Prochnik S.E."/>
            <person name="Ginger M.L."/>
            <person name="Dacks J.B."/>
            <person name="Carpenter M.L."/>
            <person name="Field M.C."/>
            <person name="Kuo A."/>
            <person name="Paredez A."/>
            <person name="Chapman J."/>
            <person name="Pham J."/>
            <person name="Shu S."/>
            <person name="Neupane R."/>
            <person name="Cipriano M."/>
            <person name="Mancuso J."/>
            <person name="Tu H."/>
            <person name="Salamov A."/>
            <person name="Lindquist E."/>
            <person name="Shapiro H."/>
            <person name="Lucas S."/>
            <person name="Grigoriev I.V."/>
            <person name="Cande W.Z."/>
            <person name="Fulton C."/>
            <person name="Rokhsar D.S."/>
            <person name="Dawson S.C."/>
        </authorList>
    </citation>
    <scope>NUCLEOTIDE SEQUENCE [LARGE SCALE GENOMIC DNA]</scope>
    <source>
        <strain evidence="2 3">NEG-M</strain>
    </source>
</reference>
<dbReference type="OrthoDB" id="10509924at2759"/>
<organism evidence="3">
    <name type="scientific">Naegleria gruberi</name>
    <name type="common">Amoeba</name>
    <dbReference type="NCBI Taxonomy" id="5762"/>
    <lineage>
        <taxon>Eukaryota</taxon>
        <taxon>Discoba</taxon>
        <taxon>Heterolobosea</taxon>
        <taxon>Tetramitia</taxon>
        <taxon>Eutetramitia</taxon>
        <taxon>Vahlkampfiidae</taxon>
        <taxon>Naegleria</taxon>
    </lineage>
</organism>
<feature type="compositionally biased region" description="Low complexity" evidence="1">
    <location>
        <begin position="75"/>
        <end position="109"/>
    </location>
</feature>
<dbReference type="KEGG" id="ngr:NAEGRDRAFT_59591"/>
<proteinExistence type="predicted"/>
<gene>
    <name evidence="2" type="ORF">NAEGRDRAFT_59591</name>
</gene>
<dbReference type="EMBL" id="GG738911">
    <property type="protein sequence ID" value="EFC38056.1"/>
    <property type="molecule type" value="Genomic_DNA"/>
</dbReference>
<accession>D2VYG8</accession>
<feature type="compositionally biased region" description="Pro residues" evidence="1">
    <location>
        <begin position="60"/>
        <end position="74"/>
    </location>
</feature>
<evidence type="ECO:0000313" key="2">
    <source>
        <dbReference type="EMBL" id="EFC38056.1"/>
    </source>
</evidence>
<feature type="compositionally biased region" description="Low complexity" evidence="1">
    <location>
        <begin position="41"/>
        <end position="59"/>
    </location>
</feature>